<evidence type="ECO:0008006" key="4">
    <source>
        <dbReference type="Google" id="ProtNLM"/>
    </source>
</evidence>
<reference evidence="2 3" key="1">
    <citation type="submission" date="2020-02" db="EMBL/GenBank/DDBJ databases">
        <title>Draft genome sequence of Lactococcus sp. Hs20B0-1.</title>
        <authorList>
            <person name="Noda S."/>
            <person name="Yuki M."/>
            <person name="Ohkuma M."/>
        </authorList>
    </citation>
    <scope>NUCLEOTIDE SEQUENCE [LARGE SCALE GENOMIC DNA]</scope>
    <source>
        <strain evidence="2 3">Hs20B0-1</strain>
    </source>
</reference>
<dbReference type="Pfam" id="PF07083">
    <property type="entry name" value="DUF1351"/>
    <property type="match status" value="1"/>
</dbReference>
<dbReference type="RefSeq" id="WP_172354771.1">
    <property type="nucleotide sequence ID" value="NZ_BLLH01000001.1"/>
</dbReference>
<gene>
    <name evidence="2" type="ORF">Hs20B_02260</name>
</gene>
<protein>
    <recommendedName>
        <fullName evidence="4">DUF1351 domain-containing protein</fullName>
    </recommendedName>
</protein>
<dbReference type="Proteomes" id="UP000475928">
    <property type="component" value="Unassembled WGS sequence"/>
</dbReference>
<dbReference type="InterPro" id="IPR009785">
    <property type="entry name" value="Prophage_Lj928_Orf309"/>
</dbReference>
<evidence type="ECO:0000313" key="2">
    <source>
        <dbReference type="EMBL" id="GFH39828.1"/>
    </source>
</evidence>
<feature type="region of interest" description="Disordered" evidence="1">
    <location>
        <begin position="233"/>
        <end position="252"/>
    </location>
</feature>
<dbReference type="AlphaFoldDB" id="A0A6A0B5N8"/>
<dbReference type="EMBL" id="BLLH01000001">
    <property type="protein sequence ID" value="GFH39828.1"/>
    <property type="molecule type" value="Genomic_DNA"/>
</dbReference>
<organism evidence="2 3">
    <name type="scientific">Pseudolactococcus insecticola</name>
    <dbReference type="NCBI Taxonomy" id="2709158"/>
    <lineage>
        <taxon>Bacteria</taxon>
        <taxon>Bacillati</taxon>
        <taxon>Bacillota</taxon>
        <taxon>Bacilli</taxon>
        <taxon>Lactobacillales</taxon>
        <taxon>Streptococcaceae</taxon>
        <taxon>Pseudolactococcus</taxon>
    </lineage>
</organism>
<sequence length="302" mass="34450">MITDLNVTLTPAIISIGDRDKFEKTINEIVSNYKGYTPSIDNLKADKATRATINKLIKSIDDRRKDIKKDYEQPLDEFQDWLKKAVESLVNVKLTIDVGIKEIEANERALRADSARVVLENMAIDAGFQKDSLAVKDEMLVKANFTDDYKPKKSLIDELDYMVQNAVEARNARDKNLSSIATMAEMNGLSTEPYVRALNSGSDIAEILQAMNADAHAQKEREERLAQQQKEFETKKLEESFNPAEKATESPVRPVAEKVVNNPYPAMLSITVDIESFERKEQFKQWMTENNYTWQVKDFKSK</sequence>
<proteinExistence type="predicted"/>
<keyword evidence="3" id="KW-1185">Reference proteome</keyword>
<comment type="caution">
    <text evidence="2">The sequence shown here is derived from an EMBL/GenBank/DDBJ whole genome shotgun (WGS) entry which is preliminary data.</text>
</comment>
<name>A0A6A0B5N8_9LACT</name>
<accession>A0A6A0B5N8</accession>
<evidence type="ECO:0000256" key="1">
    <source>
        <dbReference type="SAM" id="MobiDB-lite"/>
    </source>
</evidence>
<evidence type="ECO:0000313" key="3">
    <source>
        <dbReference type="Proteomes" id="UP000475928"/>
    </source>
</evidence>